<reference evidence="1" key="1">
    <citation type="journal article" date="2021" name="Open Biol.">
        <title>Shared evolutionary footprints suggest mitochondrial oxidative damage underlies multiple complex I losses in fungi.</title>
        <authorList>
            <person name="Schikora-Tamarit M.A."/>
            <person name="Marcet-Houben M."/>
            <person name="Nosek J."/>
            <person name="Gabaldon T."/>
        </authorList>
    </citation>
    <scope>NUCLEOTIDE SEQUENCE</scope>
    <source>
        <strain evidence="1">CBS6075</strain>
    </source>
</reference>
<organism evidence="1 2">
    <name type="scientific">Ogataea philodendri</name>
    <dbReference type="NCBI Taxonomy" id="1378263"/>
    <lineage>
        <taxon>Eukaryota</taxon>
        <taxon>Fungi</taxon>
        <taxon>Dikarya</taxon>
        <taxon>Ascomycota</taxon>
        <taxon>Saccharomycotina</taxon>
        <taxon>Pichiomycetes</taxon>
        <taxon>Pichiales</taxon>
        <taxon>Pichiaceae</taxon>
        <taxon>Ogataea</taxon>
    </lineage>
</organism>
<dbReference type="RefSeq" id="XP_046060711.1">
    <property type="nucleotide sequence ID" value="XM_046204692.1"/>
</dbReference>
<accession>A0A9P8P5D6</accession>
<gene>
    <name evidence="1" type="ORF">OGAPHI_003693</name>
</gene>
<keyword evidence="2" id="KW-1185">Reference proteome</keyword>
<comment type="caution">
    <text evidence="1">The sequence shown here is derived from an EMBL/GenBank/DDBJ whole genome shotgun (WGS) entry which is preliminary data.</text>
</comment>
<dbReference type="Proteomes" id="UP000769157">
    <property type="component" value="Unassembled WGS sequence"/>
</dbReference>
<evidence type="ECO:0000313" key="2">
    <source>
        <dbReference type="Proteomes" id="UP000769157"/>
    </source>
</evidence>
<dbReference type="GeneID" id="70235658"/>
<dbReference type="AlphaFoldDB" id="A0A9P8P5D6"/>
<name>A0A9P8P5D6_9ASCO</name>
<evidence type="ECO:0000313" key="1">
    <source>
        <dbReference type="EMBL" id="KAH3665507.1"/>
    </source>
</evidence>
<dbReference type="EMBL" id="JAEUBE010000295">
    <property type="protein sequence ID" value="KAH3665507.1"/>
    <property type="molecule type" value="Genomic_DNA"/>
</dbReference>
<reference evidence="1" key="2">
    <citation type="submission" date="2021-01" db="EMBL/GenBank/DDBJ databases">
        <authorList>
            <person name="Schikora-Tamarit M.A."/>
        </authorList>
    </citation>
    <scope>NUCLEOTIDE SEQUENCE</scope>
    <source>
        <strain evidence="1">CBS6075</strain>
    </source>
</reference>
<protein>
    <submittedName>
        <fullName evidence="1">Uncharacterized protein</fullName>
    </submittedName>
</protein>
<proteinExistence type="predicted"/>
<sequence length="254" mass="28592">MNPVISFSFSSAINEDLLNCSNEVMLSLDMRDWKTNEITLSDFAPSKTWITFKVEYLFDRLLWCLWQLIRVSNVSSGSKDLRALRVSTLFLYDSLFSSGASTWKTPCITEPKKLDSLPVEVSLENSPEFEDLRYLWLKLSKSCNPLISSKIESSISFVPSWLNLELMVKNSSSFSQKQAVMSKVHLKTKSGTNLVAVIISEFQEARTSDVFEFKIPSDTTCANLGGIPSFSRANISTGIFACEAIFKNLEMVAR</sequence>